<keyword evidence="2" id="KW-1185">Reference proteome</keyword>
<evidence type="ECO:0000313" key="1">
    <source>
        <dbReference type="EMBL" id="KAI3735271.1"/>
    </source>
</evidence>
<reference evidence="1 2" key="2">
    <citation type="journal article" date="2022" name="Mol. Ecol. Resour.">
        <title>The genomes of chicory, endive, great burdock and yacon provide insights into Asteraceae paleo-polyploidization history and plant inulin production.</title>
        <authorList>
            <person name="Fan W."/>
            <person name="Wang S."/>
            <person name="Wang H."/>
            <person name="Wang A."/>
            <person name="Jiang F."/>
            <person name="Liu H."/>
            <person name="Zhao H."/>
            <person name="Xu D."/>
            <person name="Zhang Y."/>
        </authorList>
    </citation>
    <scope>NUCLEOTIDE SEQUENCE [LARGE SCALE GENOMIC DNA]</scope>
    <source>
        <strain evidence="2">cv. Niubang</strain>
    </source>
</reference>
<organism evidence="1 2">
    <name type="scientific">Arctium lappa</name>
    <name type="common">Greater burdock</name>
    <name type="synonym">Lappa major</name>
    <dbReference type="NCBI Taxonomy" id="4217"/>
    <lineage>
        <taxon>Eukaryota</taxon>
        <taxon>Viridiplantae</taxon>
        <taxon>Streptophyta</taxon>
        <taxon>Embryophyta</taxon>
        <taxon>Tracheophyta</taxon>
        <taxon>Spermatophyta</taxon>
        <taxon>Magnoliopsida</taxon>
        <taxon>eudicotyledons</taxon>
        <taxon>Gunneridae</taxon>
        <taxon>Pentapetalae</taxon>
        <taxon>asterids</taxon>
        <taxon>campanulids</taxon>
        <taxon>Asterales</taxon>
        <taxon>Asteraceae</taxon>
        <taxon>Carduoideae</taxon>
        <taxon>Cardueae</taxon>
        <taxon>Arctiinae</taxon>
        <taxon>Arctium</taxon>
    </lineage>
</organism>
<comment type="caution">
    <text evidence="1">The sequence shown here is derived from an EMBL/GenBank/DDBJ whole genome shotgun (WGS) entry which is preliminary data.</text>
</comment>
<dbReference type="Proteomes" id="UP001055879">
    <property type="component" value="Linkage Group LG04"/>
</dbReference>
<name>A0ACB9CLX1_ARCLA</name>
<accession>A0ACB9CLX1</accession>
<evidence type="ECO:0000313" key="2">
    <source>
        <dbReference type="Proteomes" id="UP001055879"/>
    </source>
</evidence>
<proteinExistence type="predicted"/>
<sequence length="145" mass="15076">MLCSCISALDPVIVDKTGHEFLLVCKIQMGGLKVVTGGLLLATVVLWVASRTSAAVDCVTVTTLVSTCSAFVTYGTPDPYPGSPCCDAIASINNLGDSEENRRSLCMCLMGVITTYNPNATAIATLPGFCGVSLGFTIDPNTDCN</sequence>
<gene>
    <name evidence="1" type="ORF">L6452_14763</name>
</gene>
<protein>
    <submittedName>
        <fullName evidence="1">Uncharacterized protein</fullName>
    </submittedName>
</protein>
<dbReference type="EMBL" id="CM042050">
    <property type="protein sequence ID" value="KAI3735271.1"/>
    <property type="molecule type" value="Genomic_DNA"/>
</dbReference>
<reference evidence="2" key="1">
    <citation type="journal article" date="2022" name="Mol. Ecol. Resour.">
        <title>The genomes of chicory, endive, great burdock and yacon provide insights into Asteraceae palaeo-polyploidization history and plant inulin production.</title>
        <authorList>
            <person name="Fan W."/>
            <person name="Wang S."/>
            <person name="Wang H."/>
            <person name="Wang A."/>
            <person name="Jiang F."/>
            <person name="Liu H."/>
            <person name="Zhao H."/>
            <person name="Xu D."/>
            <person name="Zhang Y."/>
        </authorList>
    </citation>
    <scope>NUCLEOTIDE SEQUENCE [LARGE SCALE GENOMIC DNA]</scope>
    <source>
        <strain evidence="2">cv. Niubang</strain>
    </source>
</reference>